<accession>A0A6S6P1D3</accession>
<sequence>MTALINQFGVVEDPDNTAGKVLPREIAPGVHWLGDCMLWPGKDKLEHSYTAIFLVSGDDASLLVDTGHPKDWEVEKKQLDELLIGKGLAPLKYVFPTHPEVTHGGNLGRLLDRYPDAVAVGDLRDQHLIFPQHADRFVTKKAGESVDLGNREFVFVEAVFRDLLNTLWGYDRQEQVLFSSDGMGFGHYHGDDHCGKFAEEIPDLPIAELTGIFVEYALYWSRLKSVEPKIARLNHMLDVEYPTKLVCGAHGSSISDPEITLPKVKDGMRQLAKQFSLK</sequence>
<organism evidence="2 3">
    <name type="scientific">Mycolicibacterium litorale</name>
    <dbReference type="NCBI Taxonomy" id="758802"/>
    <lineage>
        <taxon>Bacteria</taxon>
        <taxon>Bacillati</taxon>
        <taxon>Actinomycetota</taxon>
        <taxon>Actinomycetes</taxon>
        <taxon>Mycobacteriales</taxon>
        <taxon>Mycobacteriaceae</taxon>
        <taxon>Mycolicibacterium</taxon>
    </lineage>
</organism>
<evidence type="ECO:0000259" key="1">
    <source>
        <dbReference type="Pfam" id="PF00753"/>
    </source>
</evidence>
<dbReference type="InterPro" id="IPR001279">
    <property type="entry name" value="Metallo-B-lactamas"/>
</dbReference>
<dbReference type="SUPFAM" id="SSF56281">
    <property type="entry name" value="Metallo-hydrolase/oxidoreductase"/>
    <property type="match status" value="1"/>
</dbReference>
<feature type="domain" description="Metallo-beta-lactamase" evidence="1">
    <location>
        <begin position="50"/>
        <end position="155"/>
    </location>
</feature>
<proteinExistence type="predicted"/>
<dbReference type="EMBL" id="AP023287">
    <property type="protein sequence ID" value="BCI52289.1"/>
    <property type="molecule type" value="Genomic_DNA"/>
</dbReference>
<dbReference type="Proteomes" id="UP000515734">
    <property type="component" value="Chromosome"/>
</dbReference>
<dbReference type="Pfam" id="PF00753">
    <property type="entry name" value="Lactamase_B"/>
    <property type="match status" value="1"/>
</dbReference>
<dbReference type="PANTHER" id="PTHR43717">
    <property type="entry name" value="ANAEROBIC NITRIC OXIDE REDUCTASE FLAVORUBREDOXIN"/>
    <property type="match status" value="1"/>
</dbReference>
<dbReference type="AlphaFoldDB" id="A0A6S6P1D3"/>
<dbReference type="Gene3D" id="3.60.15.10">
    <property type="entry name" value="Ribonuclease Z/Hydroxyacylglutathione hydrolase-like"/>
    <property type="match status" value="1"/>
</dbReference>
<dbReference type="RefSeq" id="WP_185295134.1">
    <property type="nucleotide sequence ID" value="NZ_AP023287.1"/>
</dbReference>
<protein>
    <recommendedName>
        <fullName evidence="1">Metallo-beta-lactamase domain-containing protein</fullName>
    </recommendedName>
</protein>
<evidence type="ECO:0000313" key="3">
    <source>
        <dbReference type="Proteomes" id="UP000515734"/>
    </source>
</evidence>
<evidence type="ECO:0000313" key="2">
    <source>
        <dbReference type="EMBL" id="BCI52289.1"/>
    </source>
</evidence>
<dbReference type="PANTHER" id="PTHR43717:SF1">
    <property type="entry name" value="ANAEROBIC NITRIC OXIDE REDUCTASE FLAVORUBREDOXIN"/>
    <property type="match status" value="1"/>
</dbReference>
<reference evidence="2 3" key="1">
    <citation type="submission" date="2020-07" db="EMBL/GenBank/DDBJ databases">
        <title>Complete genome sequence of Mycolicibacterium litorale like strain isolated from cardiac implantable electronic device infection.</title>
        <authorList>
            <person name="Fukano H."/>
            <person name="Miyama H."/>
            <person name="Hoshino Y."/>
        </authorList>
    </citation>
    <scope>NUCLEOTIDE SEQUENCE [LARGE SCALE GENOMIC DNA]</scope>
    <source>
        <strain evidence="2 3">NIIDNTM18</strain>
    </source>
</reference>
<gene>
    <name evidence="2" type="ORF">NIIDNTM18_15670</name>
</gene>
<dbReference type="InterPro" id="IPR036866">
    <property type="entry name" value="RibonucZ/Hydroxyglut_hydro"/>
</dbReference>
<name>A0A6S6P1D3_9MYCO</name>